<dbReference type="AlphaFoldDB" id="A0A918DDD2"/>
<keyword evidence="5 8" id="KW-0460">Magnesium</keyword>
<evidence type="ECO:0000256" key="3">
    <source>
        <dbReference type="ARBA" id="ARBA00022723"/>
    </source>
</evidence>
<protein>
    <recommendedName>
        <fullName evidence="8">Molybdenum cofactor guanylyltransferase</fullName>
        <shortName evidence="8">MoCo guanylyltransferase</shortName>
        <ecNumber evidence="8">2.7.7.77</ecNumber>
    </recommendedName>
    <alternativeName>
        <fullName evidence="8">GTP:molybdopterin guanylyltransferase</fullName>
    </alternativeName>
    <alternativeName>
        <fullName evidence="8">Mo-MPT guanylyltransferase</fullName>
    </alternativeName>
    <alternativeName>
        <fullName evidence="8">Molybdopterin guanylyltransferase</fullName>
    </alternativeName>
    <alternativeName>
        <fullName evidence="8">Molybdopterin-guanine dinucleotide synthase</fullName>
        <shortName evidence="8">MGD synthase</shortName>
    </alternativeName>
</protein>
<dbReference type="EMBL" id="BMLP01000004">
    <property type="protein sequence ID" value="GGO34122.1"/>
    <property type="molecule type" value="Genomic_DNA"/>
</dbReference>
<dbReference type="PANTHER" id="PTHR19136:SF81">
    <property type="entry name" value="MOLYBDENUM COFACTOR GUANYLYLTRANSFERASE"/>
    <property type="match status" value="1"/>
</dbReference>
<name>A0A918DDD2_9RHOB</name>
<keyword evidence="4 8" id="KW-0547">Nucleotide-binding</keyword>
<evidence type="ECO:0000259" key="9">
    <source>
        <dbReference type="Pfam" id="PF12804"/>
    </source>
</evidence>
<gene>
    <name evidence="8 10" type="primary">mobA</name>
    <name evidence="10" type="ORF">GCM10010991_24460</name>
</gene>
<proteinExistence type="inferred from homology"/>
<keyword evidence="1 8" id="KW-0963">Cytoplasm</keyword>
<keyword evidence="3 8" id="KW-0479">Metal-binding</keyword>
<keyword evidence="11" id="KW-1185">Reference proteome</keyword>
<feature type="binding site" evidence="8">
    <location>
        <position position="81"/>
    </location>
    <ligand>
        <name>Mg(2+)</name>
        <dbReference type="ChEBI" id="CHEBI:18420"/>
    </ligand>
</feature>
<comment type="cofactor">
    <cofactor evidence="8">
        <name>Mg(2+)</name>
        <dbReference type="ChEBI" id="CHEBI:18420"/>
    </cofactor>
</comment>
<comment type="subunit">
    <text evidence="8">Monomer.</text>
</comment>
<evidence type="ECO:0000256" key="6">
    <source>
        <dbReference type="ARBA" id="ARBA00023134"/>
    </source>
</evidence>
<evidence type="ECO:0000313" key="10">
    <source>
        <dbReference type="EMBL" id="GGO34122.1"/>
    </source>
</evidence>
<feature type="binding site" evidence="8">
    <location>
        <position position="52"/>
    </location>
    <ligand>
        <name>GTP</name>
        <dbReference type="ChEBI" id="CHEBI:37565"/>
    </ligand>
</feature>
<dbReference type="GO" id="GO:0046872">
    <property type="term" value="F:metal ion binding"/>
    <property type="evidence" value="ECO:0007669"/>
    <property type="project" value="UniProtKB-KW"/>
</dbReference>
<evidence type="ECO:0000256" key="4">
    <source>
        <dbReference type="ARBA" id="ARBA00022741"/>
    </source>
</evidence>
<evidence type="ECO:0000256" key="8">
    <source>
        <dbReference type="HAMAP-Rule" id="MF_00316"/>
    </source>
</evidence>
<dbReference type="NCBIfam" id="TIGR02665">
    <property type="entry name" value="molyb_mobA"/>
    <property type="match status" value="1"/>
</dbReference>
<dbReference type="HAMAP" id="MF_00316">
    <property type="entry name" value="MobA"/>
    <property type="match status" value="1"/>
</dbReference>
<dbReference type="Pfam" id="PF12804">
    <property type="entry name" value="NTP_transf_3"/>
    <property type="match status" value="1"/>
</dbReference>
<keyword evidence="7 8" id="KW-0501">Molybdenum cofactor biosynthesis</keyword>
<dbReference type="EC" id="2.7.7.77" evidence="8"/>
<dbReference type="PANTHER" id="PTHR19136">
    <property type="entry name" value="MOLYBDENUM COFACTOR GUANYLYLTRANSFERASE"/>
    <property type="match status" value="1"/>
</dbReference>
<dbReference type="GO" id="GO:1902758">
    <property type="term" value="P:bis(molybdopterin guanine dinucleotide)molybdenum biosynthetic process"/>
    <property type="evidence" value="ECO:0007669"/>
    <property type="project" value="TreeGrafter"/>
</dbReference>
<dbReference type="GO" id="GO:0005737">
    <property type="term" value="C:cytoplasm"/>
    <property type="evidence" value="ECO:0007669"/>
    <property type="project" value="UniProtKB-SubCell"/>
</dbReference>
<comment type="domain">
    <text evidence="8">The N-terminal domain determines nucleotide recognition and specific binding, while the C-terminal domain determines the specific binding to the target protein.</text>
</comment>
<dbReference type="Proteomes" id="UP000598196">
    <property type="component" value="Unassembled WGS sequence"/>
</dbReference>
<feature type="domain" description="MobA-like NTP transferase" evidence="9">
    <location>
        <begin position="1"/>
        <end position="136"/>
    </location>
</feature>
<comment type="function">
    <text evidence="8">Transfers a GMP moiety from GTP to Mo-molybdopterin (Mo-MPT) cofactor (Moco or molybdenum cofactor) to form Mo-molybdopterin guanine dinucleotide (Mo-MGD) cofactor.</text>
</comment>
<feature type="binding site" evidence="8">
    <location>
        <position position="81"/>
    </location>
    <ligand>
        <name>GTP</name>
        <dbReference type="ChEBI" id="CHEBI:37565"/>
    </ligand>
</feature>
<keyword evidence="2 8" id="KW-0808">Transferase</keyword>
<dbReference type="GO" id="GO:0005525">
    <property type="term" value="F:GTP binding"/>
    <property type="evidence" value="ECO:0007669"/>
    <property type="project" value="UniProtKB-UniRule"/>
</dbReference>
<keyword evidence="6 8" id="KW-0342">GTP-binding</keyword>
<dbReference type="Gene3D" id="3.90.550.10">
    <property type="entry name" value="Spore Coat Polysaccharide Biosynthesis Protein SpsA, Chain A"/>
    <property type="match status" value="1"/>
</dbReference>
<comment type="catalytic activity">
    <reaction evidence="8">
        <text>Mo-molybdopterin + GTP + H(+) = Mo-molybdopterin guanine dinucleotide + diphosphate</text>
        <dbReference type="Rhea" id="RHEA:34243"/>
        <dbReference type="ChEBI" id="CHEBI:15378"/>
        <dbReference type="ChEBI" id="CHEBI:33019"/>
        <dbReference type="ChEBI" id="CHEBI:37565"/>
        <dbReference type="ChEBI" id="CHEBI:71302"/>
        <dbReference type="ChEBI" id="CHEBI:71310"/>
        <dbReference type="EC" id="2.7.7.77"/>
    </reaction>
</comment>
<evidence type="ECO:0000256" key="2">
    <source>
        <dbReference type="ARBA" id="ARBA00022679"/>
    </source>
</evidence>
<dbReference type="CDD" id="cd02503">
    <property type="entry name" value="MobA"/>
    <property type="match status" value="1"/>
</dbReference>
<evidence type="ECO:0000256" key="7">
    <source>
        <dbReference type="ARBA" id="ARBA00023150"/>
    </source>
</evidence>
<dbReference type="InterPro" id="IPR025877">
    <property type="entry name" value="MobA-like_NTP_Trfase"/>
</dbReference>
<accession>A0A918DDD2</accession>
<comment type="caution">
    <text evidence="10">The sequence shown here is derived from an EMBL/GenBank/DDBJ whole genome shotgun (WGS) entry which is preliminary data.</text>
</comment>
<comment type="similarity">
    <text evidence="8">Belongs to the MobA family.</text>
</comment>
<reference evidence="10 11" key="1">
    <citation type="journal article" date="2014" name="Int. J. Syst. Evol. Microbiol.">
        <title>Complete genome sequence of Corynebacterium casei LMG S-19264T (=DSM 44701T), isolated from a smear-ripened cheese.</title>
        <authorList>
            <consortium name="US DOE Joint Genome Institute (JGI-PGF)"/>
            <person name="Walter F."/>
            <person name="Albersmeier A."/>
            <person name="Kalinowski J."/>
            <person name="Ruckert C."/>
        </authorList>
    </citation>
    <scope>NUCLEOTIDE SEQUENCE [LARGE SCALE GENOMIC DNA]</scope>
    <source>
        <strain evidence="10 11">CGMCC 1.7029</strain>
    </source>
</reference>
<dbReference type="InterPro" id="IPR029044">
    <property type="entry name" value="Nucleotide-diphossugar_trans"/>
</dbReference>
<sequence length="178" mass="18581">MGGTDKALVPLSGRPLVSHVQDRLAPQVEDLALSANGPAGRFAFTGLRVLPDHVSQGPLSGILAALEWAKGADAVVSAAVDTPFLPCDLVPRLWLAGEGGLAVAESGGRIHPVCALWPRSLAPDLRAFLSSGGARMMEFCDRNGVARARFAPEAPDPFLNINTPDDLALAEQALREGA</sequence>
<evidence type="ECO:0000256" key="1">
    <source>
        <dbReference type="ARBA" id="ARBA00022490"/>
    </source>
</evidence>
<feature type="binding site" evidence="8">
    <location>
        <position position="6"/>
    </location>
    <ligand>
        <name>GTP</name>
        <dbReference type="ChEBI" id="CHEBI:37565"/>
    </ligand>
</feature>
<evidence type="ECO:0000256" key="5">
    <source>
        <dbReference type="ARBA" id="ARBA00022842"/>
    </source>
</evidence>
<dbReference type="GO" id="GO:0061603">
    <property type="term" value="F:molybdenum cofactor guanylyltransferase activity"/>
    <property type="evidence" value="ECO:0007669"/>
    <property type="project" value="UniProtKB-EC"/>
</dbReference>
<dbReference type="SUPFAM" id="SSF53448">
    <property type="entry name" value="Nucleotide-diphospho-sugar transferases"/>
    <property type="match status" value="1"/>
</dbReference>
<organism evidence="10 11">
    <name type="scientific">Gemmobacter aquaticus</name>
    <dbReference type="NCBI Taxonomy" id="490185"/>
    <lineage>
        <taxon>Bacteria</taxon>
        <taxon>Pseudomonadati</taxon>
        <taxon>Pseudomonadota</taxon>
        <taxon>Alphaproteobacteria</taxon>
        <taxon>Rhodobacterales</taxon>
        <taxon>Paracoccaceae</taxon>
        <taxon>Gemmobacter</taxon>
    </lineage>
</organism>
<comment type="caution">
    <text evidence="8">Lacks conserved residue(s) required for the propagation of feature annotation.</text>
</comment>
<dbReference type="InterPro" id="IPR013482">
    <property type="entry name" value="Molybde_CF_guanTrfase"/>
</dbReference>
<evidence type="ECO:0000313" key="11">
    <source>
        <dbReference type="Proteomes" id="UP000598196"/>
    </source>
</evidence>
<comment type="subcellular location">
    <subcellularLocation>
        <location evidence="8">Cytoplasm</location>
    </subcellularLocation>
</comment>
<keyword evidence="10" id="KW-0548">Nucleotidyltransferase</keyword>